<feature type="transmembrane region" description="Helical" evidence="5">
    <location>
        <begin position="98"/>
        <end position="122"/>
    </location>
</feature>
<organism evidence="6 7">
    <name type="scientific">Oceanisphaera ostreae</name>
    <dbReference type="NCBI Taxonomy" id="914151"/>
    <lineage>
        <taxon>Bacteria</taxon>
        <taxon>Pseudomonadati</taxon>
        <taxon>Pseudomonadota</taxon>
        <taxon>Gammaproteobacteria</taxon>
        <taxon>Aeromonadales</taxon>
        <taxon>Aeromonadaceae</taxon>
        <taxon>Oceanisphaera</taxon>
    </lineage>
</organism>
<dbReference type="EC" id="2.1.1.100" evidence="6"/>
<keyword evidence="2 5" id="KW-0812">Transmembrane</keyword>
<comment type="subcellular location">
    <subcellularLocation>
        <location evidence="1">Endomembrane system</location>
        <topology evidence="1">Multi-pass membrane protein</topology>
    </subcellularLocation>
</comment>
<dbReference type="PANTHER" id="PTHR12714">
    <property type="entry name" value="PROTEIN-S ISOPRENYLCYSTEINE O-METHYLTRANSFERASE"/>
    <property type="match status" value="1"/>
</dbReference>
<feature type="transmembrane region" description="Helical" evidence="5">
    <location>
        <begin position="37"/>
        <end position="58"/>
    </location>
</feature>
<dbReference type="RefSeq" id="WP_379558592.1">
    <property type="nucleotide sequence ID" value="NZ_JBHTJS010000037.1"/>
</dbReference>
<evidence type="ECO:0000256" key="5">
    <source>
        <dbReference type="SAM" id="Phobius"/>
    </source>
</evidence>
<dbReference type="EMBL" id="JBHTJS010000037">
    <property type="protein sequence ID" value="MFD1008611.1"/>
    <property type="molecule type" value="Genomic_DNA"/>
</dbReference>
<evidence type="ECO:0000313" key="6">
    <source>
        <dbReference type="EMBL" id="MFD1008611.1"/>
    </source>
</evidence>
<proteinExistence type="predicted"/>
<gene>
    <name evidence="6" type="ORF">ACFQ1C_10640</name>
</gene>
<dbReference type="Pfam" id="PF04191">
    <property type="entry name" value="PEMT"/>
    <property type="match status" value="1"/>
</dbReference>
<keyword evidence="6" id="KW-0808">Transferase</keyword>
<dbReference type="GO" id="GO:0004671">
    <property type="term" value="F:protein C-terminal S-isoprenylcysteine carboxyl O-methyltransferase activity"/>
    <property type="evidence" value="ECO:0007669"/>
    <property type="project" value="UniProtKB-EC"/>
</dbReference>
<dbReference type="Proteomes" id="UP001597048">
    <property type="component" value="Unassembled WGS sequence"/>
</dbReference>
<keyword evidence="7" id="KW-1185">Reference proteome</keyword>
<comment type="caution">
    <text evidence="6">The sequence shown here is derived from an EMBL/GenBank/DDBJ whole genome shotgun (WGS) entry which is preliminary data.</text>
</comment>
<keyword evidence="6" id="KW-0489">Methyltransferase</keyword>
<reference evidence="7" key="1">
    <citation type="journal article" date="2019" name="Int. J. Syst. Evol. Microbiol.">
        <title>The Global Catalogue of Microorganisms (GCM) 10K type strain sequencing project: providing services to taxonomists for standard genome sequencing and annotation.</title>
        <authorList>
            <consortium name="The Broad Institute Genomics Platform"/>
            <consortium name="The Broad Institute Genome Sequencing Center for Infectious Disease"/>
            <person name="Wu L."/>
            <person name="Ma J."/>
        </authorList>
    </citation>
    <scope>NUCLEOTIDE SEQUENCE [LARGE SCALE GENOMIC DNA]</scope>
    <source>
        <strain evidence="7">CCUG 60525</strain>
    </source>
</reference>
<feature type="transmembrane region" description="Helical" evidence="5">
    <location>
        <begin position="6"/>
        <end position="25"/>
    </location>
</feature>
<evidence type="ECO:0000256" key="3">
    <source>
        <dbReference type="ARBA" id="ARBA00022989"/>
    </source>
</evidence>
<sequence>MTISTLVRWVPPPVITALTAALMWLTSSPQGERWHVMAQLGLALLIAFMGLVLMVLAVRTLHQAHTTLLPFNPSQASTLVTQGVFGYSRNPIYVGDGLLLLAWGIWLGNGVSLLWLLVFILYMTKVQIKAEEQALTKKFGQPYQQYRQKVRRWL</sequence>
<accession>A0ABW3KKA9</accession>
<evidence type="ECO:0000256" key="4">
    <source>
        <dbReference type="ARBA" id="ARBA00023136"/>
    </source>
</evidence>
<evidence type="ECO:0000256" key="1">
    <source>
        <dbReference type="ARBA" id="ARBA00004127"/>
    </source>
</evidence>
<evidence type="ECO:0000256" key="2">
    <source>
        <dbReference type="ARBA" id="ARBA00022692"/>
    </source>
</evidence>
<protein>
    <submittedName>
        <fullName evidence="6">Methyltransferase family protein</fullName>
        <ecNumber evidence="6">2.1.1.100</ecNumber>
        <ecNumber evidence="6">2.1.1.334</ecNumber>
    </submittedName>
</protein>
<name>A0ABW3KKA9_9GAMM</name>
<dbReference type="PANTHER" id="PTHR12714:SF24">
    <property type="entry name" value="SLR1182 PROTEIN"/>
    <property type="match status" value="1"/>
</dbReference>
<keyword evidence="3 5" id="KW-1133">Transmembrane helix</keyword>
<dbReference type="Gene3D" id="1.20.120.1630">
    <property type="match status" value="1"/>
</dbReference>
<dbReference type="InterPro" id="IPR007318">
    <property type="entry name" value="Phopholipid_MeTrfase"/>
</dbReference>
<dbReference type="GO" id="GO:0032259">
    <property type="term" value="P:methylation"/>
    <property type="evidence" value="ECO:0007669"/>
    <property type="project" value="UniProtKB-KW"/>
</dbReference>
<evidence type="ECO:0000313" key="7">
    <source>
        <dbReference type="Proteomes" id="UP001597048"/>
    </source>
</evidence>
<dbReference type="EC" id="2.1.1.334" evidence="6"/>
<keyword evidence="4 5" id="KW-0472">Membrane</keyword>